<feature type="chain" id="PRO_5043943725" evidence="2">
    <location>
        <begin position="23"/>
        <end position="406"/>
    </location>
</feature>
<keyword evidence="1" id="KW-0472">Membrane</keyword>
<dbReference type="InterPro" id="IPR011993">
    <property type="entry name" value="PH-like_dom_sf"/>
</dbReference>
<dbReference type="GO" id="GO:0005789">
    <property type="term" value="C:endoplasmic reticulum membrane"/>
    <property type="evidence" value="ECO:0007669"/>
    <property type="project" value="TreeGrafter"/>
</dbReference>
<evidence type="ECO:0000313" key="4">
    <source>
        <dbReference type="EMBL" id="GIY41768.1"/>
    </source>
</evidence>
<dbReference type="Proteomes" id="UP001054837">
    <property type="component" value="Unassembled WGS sequence"/>
</dbReference>
<keyword evidence="1" id="KW-0812">Transmembrane</keyword>
<name>A0AAV4T511_9ARAC</name>
<organism evidence="4 5">
    <name type="scientific">Caerostris darwini</name>
    <dbReference type="NCBI Taxonomy" id="1538125"/>
    <lineage>
        <taxon>Eukaryota</taxon>
        <taxon>Metazoa</taxon>
        <taxon>Ecdysozoa</taxon>
        <taxon>Arthropoda</taxon>
        <taxon>Chelicerata</taxon>
        <taxon>Arachnida</taxon>
        <taxon>Araneae</taxon>
        <taxon>Araneomorphae</taxon>
        <taxon>Entelegynae</taxon>
        <taxon>Araneoidea</taxon>
        <taxon>Araneidae</taxon>
        <taxon>Caerostris</taxon>
    </lineage>
</organism>
<dbReference type="SMART" id="SM00568">
    <property type="entry name" value="GRAM"/>
    <property type="match status" value="1"/>
</dbReference>
<dbReference type="AlphaFoldDB" id="A0AAV4T511"/>
<feature type="domain" description="GRAM" evidence="3">
    <location>
        <begin position="84"/>
        <end position="151"/>
    </location>
</feature>
<evidence type="ECO:0000313" key="5">
    <source>
        <dbReference type="Proteomes" id="UP001054837"/>
    </source>
</evidence>
<dbReference type="GO" id="GO:0120015">
    <property type="term" value="F:sterol transfer activity"/>
    <property type="evidence" value="ECO:0007669"/>
    <property type="project" value="TreeGrafter"/>
</dbReference>
<evidence type="ECO:0000259" key="3">
    <source>
        <dbReference type="SMART" id="SM00568"/>
    </source>
</evidence>
<dbReference type="GO" id="GO:0005886">
    <property type="term" value="C:plasma membrane"/>
    <property type="evidence" value="ECO:0007669"/>
    <property type="project" value="TreeGrafter"/>
</dbReference>
<feature type="transmembrane region" description="Helical" evidence="1">
    <location>
        <begin position="309"/>
        <end position="330"/>
    </location>
</feature>
<dbReference type="InterPro" id="IPR004182">
    <property type="entry name" value="GRAM"/>
</dbReference>
<dbReference type="InterPro" id="IPR051482">
    <property type="entry name" value="Cholesterol_transport"/>
</dbReference>
<evidence type="ECO:0000256" key="2">
    <source>
        <dbReference type="SAM" id="SignalP"/>
    </source>
</evidence>
<accession>A0AAV4T511</accession>
<keyword evidence="1" id="KW-1133">Transmembrane helix</keyword>
<dbReference type="Pfam" id="PF02893">
    <property type="entry name" value="GRAM"/>
    <property type="match status" value="1"/>
</dbReference>
<gene>
    <name evidence="4" type="primary">GRAMD1C</name>
    <name evidence="4" type="ORF">CDAR_397541</name>
</gene>
<evidence type="ECO:0000256" key="1">
    <source>
        <dbReference type="SAM" id="Phobius"/>
    </source>
</evidence>
<dbReference type="PANTHER" id="PTHR23319">
    <property type="entry name" value="GRAM DOMAIN CONTAINING 1B, ISOFORM E"/>
    <property type="match status" value="1"/>
</dbReference>
<dbReference type="CDD" id="cd13220">
    <property type="entry name" value="PH-GRAM_GRAMDC"/>
    <property type="match status" value="1"/>
</dbReference>
<dbReference type="GO" id="GO:0140268">
    <property type="term" value="C:endoplasmic reticulum-plasma membrane contact site"/>
    <property type="evidence" value="ECO:0007669"/>
    <property type="project" value="TreeGrafter"/>
</dbReference>
<dbReference type="GO" id="GO:0032366">
    <property type="term" value="P:intracellular sterol transport"/>
    <property type="evidence" value="ECO:0007669"/>
    <property type="project" value="TreeGrafter"/>
</dbReference>
<dbReference type="PANTHER" id="PTHR23319:SF13">
    <property type="entry name" value="GRAM DOMAIN-CONTAINING PROTEIN"/>
    <property type="match status" value="1"/>
</dbReference>
<dbReference type="EMBL" id="BPLQ01009110">
    <property type="protein sequence ID" value="GIY41768.1"/>
    <property type="molecule type" value="Genomic_DNA"/>
</dbReference>
<dbReference type="GO" id="GO:0032934">
    <property type="term" value="F:sterol binding"/>
    <property type="evidence" value="ECO:0007669"/>
    <property type="project" value="TreeGrafter"/>
</dbReference>
<keyword evidence="5" id="KW-1185">Reference proteome</keyword>
<keyword evidence="2" id="KW-0732">Signal</keyword>
<dbReference type="Gene3D" id="2.30.29.30">
    <property type="entry name" value="Pleckstrin-homology domain (PH domain)/Phosphotyrosine-binding domain (PTB)"/>
    <property type="match status" value="1"/>
</dbReference>
<protein>
    <submittedName>
        <fullName evidence="4">Protein Aster-C</fullName>
    </submittedName>
</protein>
<proteinExistence type="predicted"/>
<sequence>MHIAENVPVCVPFLLAIKFSVALKLLQNCISPPCLFRGSAVARHRRRCLQEKRCVSMPSVSLTSSNSSTSTTLHRSKLLRLQDKRFRHRFSDLPEDEKLLNYFSCALVSDILLQGHLFITKNYFAFYSNIFGHKTQILIPIVDVVKVTKEKIAKFIPNAVGVYTESDKYVFGSMLSRDTAFRVIQQTWILSTDHGLGLPDDSDSEVSPAIMLLADEDSSVSSGISGNLMSDEMPVTSSEMPTTPEVVDPLKARIAPDLTVSKPTRTAPLPPLLKQRLSISRCSLDFAKGYMIKIDEIVKELSQLSRTSLLFVMSTFLLVVLFISTTVLLYRIHLLHQKLLVKDDLYIGIPSFERIPDLLVTDFSSVVRNLEERIQSLSEVRSTLEKLITMSNNAHQVPRSIPQHVT</sequence>
<feature type="signal peptide" evidence="2">
    <location>
        <begin position="1"/>
        <end position="22"/>
    </location>
</feature>
<reference evidence="4 5" key="1">
    <citation type="submission" date="2021-06" db="EMBL/GenBank/DDBJ databases">
        <title>Caerostris darwini draft genome.</title>
        <authorList>
            <person name="Kono N."/>
            <person name="Arakawa K."/>
        </authorList>
    </citation>
    <scope>NUCLEOTIDE SEQUENCE [LARGE SCALE GENOMIC DNA]</scope>
</reference>
<comment type="caution">
    <text evidence="4">The sequence shown here is derived from an EMBL/GenBank/DDBJ whole genome shotgun (WGS) entry which is preliminary data.</text>
</comment>